<accession>A0A3P7RGL6</accession>
<gene>
    <name evidence="2" type="ORF">GPUH_LOCUS24279</name>
</gene>
<dbReference type="Gene3D" id="3.40.50.11340">
    <property type="match status" value="1"/>
</dbReference>
<name>A0A3P7RGL6_9BILA</name>
<keyword evidence="1" id="KW-0732">Signal</keyword>
<dbReference type="AlphaFoldDB" id="A0A3P7RGL6"/>
<protein>
    <submittedName>
        <fullName evidence="2">Uncharacterized protein</fullName>
    </submittedName>
</protein>
<reference evidence="2 3" key="1">
    <citation type="submission" date="2018-11" db="EMBL/GenBank/DDBJ databases">
        <authorList>
            <consortium name="Pathogen Informatics"/>
        </authorList>
    </citation>
    <scope>NUCLEOTIDE SEQUENCE [LARGE SCALE GENOMIC DNA]</scope>
</reference>
<dbReference type="Proteomes" id="UP000271098">
    <property type="component" value="Unassembled WGS sequence"/>
</dbReference>
<feature type="signal peptide" evidence="1">
    <location>
        <begin position="1"/>
        <end position="15"/>
    </location>
</feature>
<evidence type="ECO:0000256" key="1">
    <source>
        <dbReference type="SAM" id="SignalP"/>
    </source>
</evidence>
<keyword evidence="3" id="KW-1185">Reference proteome</keyword>
<sequence>MVCELLLFAVNTCDANASLAVIADDVSVGERKFLIYDVNYGEGFNLRRDVFMRDLQNCEYSAIITGEWSQLCVGVTALGRSASLEEKSLESAVVTFLSRAQHQRIRPCH</sequence>
<organism evidence="2 3">
    <name type="scientific">Gongylonema pulchrum</name>
    <dbReference type="NCBI Taxonomy" id="637853"/>
    <lineage>
        <taxon>Eukaryota</taxon>
        <taxon>Metazoa</taxon>
        <taxon>Ecdysozoa</taxon>
        <taxon>Nematoda</taxon>
        <taxon>Chromadorea</taxon>
        <taxon>Rhabditida</taxon>
        <taxon>Spirurina</taxon>
        <taxon>Spiruromorpha</taxon>
        <taxon>Spiruroidea</taxon>
        <taxon>Gongylonematidae</taxon>
        <taxon>Gongylonema</taxon>
    </lineage>
</organism>
<dbReference type="OrthoDB" id="422368at2759"/>
<feature type="chain" id="PRO_5018265664" evidence="1">
    <location>
        <begin position="16"/>
        <end position="109"/>
    </location>
</feature>
<dbReference type="EMBL" id="UYRT01100622">
    <property type="protein sequence ID" value="VDN42632.1"/>
    <property type="molecule type" value="Genomic_DNA"/>
</dbReference>
<evidence type="ECO:0000313" key="3">
    <source>
        <dbReference type="Proteomes" id="UP000271098"/>
    </source>
</evidence>
<proteinExistence type="predicted"/>
<evidence type="ECO:0000313" key="2">
    <source>
        <dbReference type="EMBL" id="VDN42632.1"/>
    </source>
</evidence>